<feature type="compositionally biased region" description="Low complexity" evidence="1">
    <location>
        <begin position="106"/>
        <end position="116"/>
    </location>
</feature>
<dbReference type="InterPro" id="IPR038955">
    <property type="entry name" value="PriA/CPL1_fungi"/>
</dbReference>
<dbReference type="PANTHER" id="PTHR35192">
    <property type="entry name" value="PROTEIN, PUTATIVE-RELATED"/>
    <property type="match status" value="1"/>
</dbReference>
<protein>
    <recommendedName>
        <fullName evidence="3">Protein CPL1-like domain-containing protein</fullName>
    </recommendedName>
</protein>
<reference evidence="4 5" key="1">
    <citation type="journal article" date="2012" name="Science">
        <title>The Paleozoic origin of enzymatic lignin decomposition reconstructed from 31 fungal genomes.</title>
        <authorList>
            <person name="Floudas D."/>
            <person name="Binder M."/>
            <person name="Riley R."/>
            <person name="Barry K."/>
            <person name="Blanchette R.A."/>
            <person name="Henrissat B."/>
            <person name="Martinez A.T."/>
            <person name="Otillar R."/>
            <person name="Spatafora J.W."/>
            <person name="Yadav J.S."/>
            <person name="Aerts A."/>
            <person name="Benoit I."/>
            <person name="Boyd A."/>
            <person name="Carlson A."/>
            <person name="Copeland A."/>
            <person name="Coutinho P.M."/>
            <person name="de Vries R.P."/>
            <person name="Ferreira P."/>
            <person name="Findley K."/>
            <person name="Foster B."/>
            <person name="Gaskell J."/>
            <person name="Glotzer D."/>
            <person name="Gorecki P."/>
            <person name="Heitman J."/>
            <person name="Hesse C."/>
            <person name="Hori C."/>
            <person name="Igarashi K."/>
            <person name="Jurgens J.A."/>
            <person name="Kallen N."/>
            <person name="Kersten P."/>
            <person name="Kohler A."/>
            <person name="Kuees U."/>
            <person name="Kumar T.K.A."/>
            <person name="Kuo A."/>
            <person name="LaButti K."/>
            <person name="Larrondo L.F."/>
            <person name="Lindquist E."/>
            <person name="Ling A."/>
            <person name="Lombard V."/>
            <person name="Lucas S."/>
            <person name="Lundell T."/>
            <person name="Martin R."/>
            <person name="McLaughlin D.J."/>
            <person name="Morgenstern I."/>
            <person name="Morin E."/>
            <person name="Murat C."/>
            <person name="Nagy L.G."/>
            <person name="Nolan M."/>
            <person name="Ohm R.A."/>
            <person name="Patyshakuliyeva A."/>
            <person name="Rokas A."/>
            <person name="Ruiz-Duenas F.J."/>
            <person name="Sabat G."/>
            <person name="Salamov A."/>
            <person name="Samejima M."/>
            <person name="Schmutz J."/>
            <person name="Slot J.C."/>
            <person name="St John F."/>
            <person name="Stenlid J."/>
            <person name="Sun H."/>
            <person name="Sun S."/>
            <person name="Syed K."/>
            <person name="Tsang A."/>
            <person name="Wiebenga A."/>
            <person name="Young D."/>
            <person name="Pisabarro A."/>
            <person name="Eastwood D.C."/>
            <person name="Martin F."/>
            <person name="Cullen D."/>
            <person name="Grigoriev I.V."/>
            <person name="Hibbett D.S."/>
        </authorList>
    </citation>
    <scope>NUCLEOTIDE SEQUENCE</scope>
    <source>
        <strain evidence="5">FP-58527</strain>
    </source>
</reference>
<dbReference type="eggNOG" id="ENOG502SA2G">
    <property type="taxonomic scope" value="Eukaryota"/>
</dbReference>
<dbReference type="InterPro" id="IPR048661">
    <property type="entry name" value="CPL1-like"/>
</dbReference>
<sequence length="219" mass="22791">MARFTSLVLLAAAAALPYAFATEQCADGEFYYHIKDCCAPHGGVSNPPSPPQGVNQCPTNGWYWAQDKGYCLPSHPQEPSSPPPQCGVNWSWNEGQSSCCSGGGTTTTPSSPGPSGNPHGRGNAHKRAVEKARRSILTCPDAMTACPIPGLTGPTGDFECIDPNAELESCGGCASTGEGQDCSKIEGVWNVGCERGSCAIYTCAHGYKLSVDGASCLKL</sequence>
<evidence type="ECO:0000256" key="2">
    <source>
        <dbReference type="SAM" id="SignalP"/>
    </source>
</evidence>
<evidence type="ECO:0000259" key="3">
    <source>
        <dbReference type="Pfam" id="PF21671"/>
    </source>
</evidence>
<dbReference type="Pfam" id="PF21671">
    <property type="entry name" value="CPL1-like"/>
    <property type="match status" value="1"/>
</dbReference>
<organism evidence="4 5">
    <name type="scientific">Fomitopsis schrenkii</name>
    <name type="common">Brown rot fungus</name>
    <dbReference type="NCBI Taxonomy" id="2126942"/>
    <lineage>
        <taxon>Eukaryota</taxon>
        <taxon>Fungi</taxon>
        <taxon>Dikarya</taxon>
        <taxon>Basidiomycota</taxon>
        <taxon>Agaricomycotina</taxon>
        <taxon>Agaricomycetes</taxon>
        <taxon>Polyporales</taxon>
        <taxon>Fomitopsis</taxon>
    </lineage>
</organism>
<gene>
    <name evidence="4" type="ORF">FOMPIDRAFT_1114132</name>
</gene>
<evidence type="ECO:0000256" key="1">
    <source>
        <dbReference type="SAM" id="MobiDB-lite"/>
    </source>
</evidence>
<name>S8G1Y0_FOMSC</name>
<feature type="chain" id="PRO_5004564352" description="Protein CPL1-like domain-containing protein" evidence="2">
    <location>
        <begin position="22"/>
        <end position="219"/>
    </location>
</feature>
<dbReference type="HOGENOM" id="CLU_053902_0_0_1"/>
<dbReference type="InParanoid" id="S8G1Y0"/>
<dbReference type="OrthoDB" id="439917at2759"/>
<dbReference type="Proteomes" id="UP000015241">
    <property type="component" value="Unassembled WGS sequence"/>
</dbReference>
<feature type="domain" description="Protein CPL1-like" evidence="3">
    <location>
        <begin position="158"/>
        <end position="217"/>
    </location>
</feature>
<feature type="signal peptide" evidence="2">
    <location>
        <begin position="1"/>
        <end position="21"/>
    </location>
</feature>
<dbReference type="STRING" id="743788.S8G1Y0"/>
<dbReference type="PANTHER" id="PTHR35192:SF2">
    <property type="entry name" value="APPLE DOMAIN-CONTAINING PROTEIN"/>
    <property type="match status" value="1"/>
</dbReference>
<accession>S8G1Y0</accession>
<dbReference type="AlphaFoldDB" id="S8G1Y0"/>
<evidence type="ECO:0000313" key="5">
    <source>
        <dbReference type="Proteomes" id="UP000015241"/>
    </source>
</evidence>
<feature type="region of interest" description="Disordered" evidence="1">
    <location>
        <begin position="99"/>
        <end position="127"/>
    </location>
</feature>
<dbReference type="EMBL" id="KE504127">
    <property type="protein sequence ID" value="EPT04320.1"/>
    <property type="molecule type" value="Genomic_DNA"/>
</dbReference>
<keyword evidence="5" id="KW-1185">Reference proteome</keyword>
<evidence type="ECO:0000313" key="4">
    <source>
        <dbReference type="EMBL" id="EPT04320.1"/>
    </source>
</evidence>
<keyword evidence="2" id="KW-0732">Signal</keyword>
<proteinExistence type="predicted"/>